<dbReference type="AlphaFoldDB" id="S7RBE8"/>
<dbReference type="GeneID" id="19303140"/>
<organism evidence="2 3">
    <name type="scientific">Gloeophyllum trabeum (strain ATCC 11539 / FP-39264 / Madison 617)</name>
    <name type="common">Brown rot fungus</name>
    <dbReference type="NCBI Taxonomy" id="670483"/>
    <lineage>
        <taxon>Eukaryota</taxon>
        <taxon>Fungi</taxon>
        <taxon>Dikarya</taxon>
        <taxon>Basidiomycota</taxon>
        <taxon>Agaricomycotina</taxon>
        <taxon>Agaricomycetes</taxon>
        <taxon>Gloeophyllales</taxon>
        <taxon>Gloeophyllaceae</taxon>
        <taxon>Gloeophyllum</taxon>
    </lineage>
</organism>
<dbReference type="HOGENOM" id="CLU_1695658_0_0_1"/>
<gene>
    <name evidence="2" type="ORF">GLOTRDRAFT_134689</name>
</gene>
<evidence type="ECO:0000256" key="1">
    <source>
        <dbReference type="SAM" id="MobiDB-lite"/>
    </source>
</evidence>
<feature type="region of interest" description="Disordered" evidence="1">
    <location>
        <begin position="93"/>
        <end position="155"/>
    </location>
</feature>
<proteinExistence type="predicted"/>
<dbReference type="EMBL" id="KB469696">
    <property type="protein sequence ID" value="EPQ49724.1"/>
    <property type="molecule type" value="Genomic_DNA"/>
</dbReference>
<keyword evidence="3" id="KW-1185">Reference proteome</keyword>
<evidence type="ECO:0000313" key="3">
    <source>
        <dbReference type="Proteomes" id="UP000030669"/>
    </source>
</evidence>
<reference evidence="2 3" key="1">
    <citation type="journal article" date="2012" name="Science">
        <title>The Paleozoic origin of enzymatic lignin decomposition reconstructed from 31 fungal genomes.</title>
        <authorList>
            <person name="Floudas D."/>
            <person name="Binder M."/>
            <person name="Riley R."/>
            <person name="Barry K."/>
            <person name="Blanchette R.A."/>
            <person name="Henrissat B."/>
            <person name="Martinez A.T."/>
            <person name="Otillar R."/>
            <person name="Spatafora J.W."/>
            <person name="Yadav J.S."/>
            <person name="Aerts A."/>
            <person name="Benoit I."/>
            <person name="Boyd A."/>
            <person name="Carlson A."/>
            <person name="Copeland A."/>
            <person name="Coutinho P.M."/>
            <person name="de Vries R.P."/>
            <person name="Ferreira P."/>
            <person name="Findley K."/>
            <person name="Foster B."/>
            <person name="Gaskell J."/>
            <person name="Glotzer D."/>
            <person name="Gorecki P."/>
            <person name="Heitman J."/>
            <person name="Hesse C."/>
            <person name="Hori C."/>
            <person name="Igarashi K."/>
            <person name="Jurgens J.A."/>
            <person name="Kallen N."/>
            <person name="Kersten P."/>
            <person name="Kohler A."/>
            <person name="Kuees U."/>
            <person name="Kumar T.K.A."/>
            <person name="Kuo A."/>
            <person name="LaButti K."/>
            <person name="Larrondo L.F."/>
            <person name="Lindquist E."/>
            <person name="Ling A."/>
            <person name="Lombard V."/>
            <person name="Lucas S."/>
            <person name="Lundell T."/>
            <person name="Martin R."/>
            <person name="McLaughlin D.J."/>
            <person name="Morgenstern I."/>
            <person name="Morin E."/>
            <person name="Murat C."/>
            <person name="Nagy L.G."/>
            <person name="Nolan M."/>
            <person name="Ohm R.A."/>
            <person name="Patyshakuliyeva A."/>
            <person name="Rokas A."/>
            <person name="Ruiz-Duenas F.J."/>
            <person name="Sabat G."/>
            <person name="Salamov A."/>
            <person name="Samejima M."/>
            <person name="Schmutz J."/>
            <person name="Slot J.C."/>
            <person name="St John F."/>
            <person name="Stenlid J."/>
            <person name="Sun H."/>
            <person name="Sun S."/>
            <person name="Syed K."/>
            <person name="Tsang A."/>
            <person name="Wiebenga A."/>
            <person name="Young D."/>
            <person name="Pisabarro A."/>
            <person name="Eastwood D.C."/>
            <person name="Martin F."/>
            <person name="Cullen D."/>
            <person name="Grigoriev I.V."/>
            <person name="Hibbett D.S."/>
        </authorList>
    </citation>
    <scope>NUCLEOTIDE SEQUENCE [LARGE SCALE GENOMIC DNA]</scope>
    <source>
        <strain evidence="2 3">ATCC 11539</strain>
    </source>
</reference>
<sequence>MSNTSGDYSRKVWQKGVHRYVHPFCHNLRICVSSPLTPYSSLPASPGRLPTGKWLFLASTSARTSARGERGNRSPSSTLYFIFCPLLPTCPLPTSHRPRTTPPPSPTDVPRFLYPLGSASGRRPLPRPPPPPLSPPSPSPTAPFAPTSKLHAPHA</sequence>
<name>S7RBE8_GLOTA</name>
<protein>
    <submittedName>
        <fullName evidence="2">Uncharacterized protein</fullName>
    </submittedName>
</protein>
<dbReference type="RefSeq" id="XP_007871820.1">
    <property type="nucleotide sequence ID" value="XM_007873629.1"/>
</dbReference>
<evidence type="ECO:0000313" key="2">
    <source>
        <dbReference type="EMBL" id="EPQ49724.1"/>
    </source>
</evidence>
<dbReference type="KEGG" id="gtr:GLOTRDRAFT_134689"/>
<accession>S7RBE8</accession>
<feature type="compositionally biased region" description="Pro residues" evidence="1">
    <location>
        <begin position="126"/>
        <end position="143"/>
    </location>
</feature>
<dbReference type="Proteomes" id="UP000030669">
    <property type="component" value="Unassembled WGS sequence"/>
</dbReference>